<sequence length="152" mass="17052">MHMKPSGFLRKTDNSGCSNSEVGSVGFKIKYEHEILRGNNKNACDIDKRIGLVVAQVFREDGGTNAAKASKKDEIIVWLRLSGCQRQLYDAFLNSEFVLSAFDGSPLAALTILKKICDHPLLLTKRDAKDVIKRMESVLNQEDHWVAEKDDE</sequence>
<organism evidence="1 2">
    <name type="scientific">Smallanthus sonchifolius</name>
    <dbReference type="NCBI Taxonomy" id="185202"/>
    <lineage>
        <taxon>Eukaryota</taxon>
        <taxon>Viridiplantae</taxon>
        <taxon>Streptophyta</taxon>
        <taxon>Embryophyta</taxon>
        <taxon>Tracheophyta</taxon>
        <taxon>Spermatophyta</taxon>
        <taxon>Magnoliopsida</taxon>
        <taxon>eudicotyledons</taxon>
        <taxon>Gunneridae</taxon>
        <taxon>Pentapetalae</taxon>
        <taxon>asterids</taxon>
        <taxon>campanulids</taxon>
        <taxon>Asterales</taxon>
        <taxon>Asteraceae</taxon>
        <taxon>Asteroideae</taxon>
        <taxon>Heliantheae alliance</taxon>
        <taxon>Millerieae</taxon>
        <taxon>Smallanthus</taxon>
    </lineage>
</organism>
<protein>
    <submittedName>
        <fullName evidence="1">Uncharacterized protein</fullName>
    </submittedName>
</protein>
<evidence type="ECO:0000313" key="1">
    <source>
        <dbReference type="EMBL" id="KAI3816317.1"/>
    </source>
</evidence>
<gene>
    <name evidence="1" type="ORF">L1987_16010</name>
</gene>
<evidence type="ECO:0000313" key="2">
    <source>
        <dbReference type="Proteomes" id="UP001056120"/>
    </source>
</evidence>
<dbReference type="EMBL" id="CM042022">
    <property type="protein sequence ID" value="KAI3816317.1"/>
    <property type="molecule type" value="Genomic_DNA"/>
</dbReference>
<proteinExistence type="predicted"/>
<reference evidence="2" key="1">
    <citation type="journal article" date="2022" name="Mol. Ecol. Resour.">
        <title>The genomes of chicory, endive, great burdock and yacon provide insights into Asteraceae palaeo-polyploidization history and plant inulin production.</title>
        <authorList>
            <person name="Fan W."/>
            <person name="Wang S."/>
            <person name="Wang H."/>
            <person name="Wang A."/>
            <person name="Jiang F."/>
            <person name="Liu H."/>
            <person name="Zhao H."/>
            <person name="Xu D."/>
            <person name="Zhang Y."/>
        </authorList>
    </citation>
    <scope>NUCLEOTIDE SEQUENCE [LARGE SCALE GENOMIC DNA]</scope>
    <source>
        <strain evidence="2">cv. Yunnan</strain>
    </source>
</reference>
<dbReference type="Proteomes" id="UP001056120">
    <property type="component" value="Linkage Group LG05"/>
</dbReference>
<reference evidence="1 2" key="2">
    <citation type="journal article" date="2022" name="Mol. Ecol. Resour.">
        <title>The genomes of chicory, endive, great burdock and yacon provide insights into Asteraceae paleo-polyploidization history and plant inulin production.</title>
        <authorList>
            <person name="Fan W."/>
            <person name="Wang S."/>
            <person name="Wang H."/>
            <person name="Wang A."/>
            <person name="Jiang F."/>
            <person name="Liu H."/>
            <person name="Zhao H."/>
            <person name="Xu D."/>
            <person name="Zhang Y."/>
        </authorList>
    </citation>
    <scope>NUCLEOTIDE SEQUENCE [LARGE SCALE GENOMIC DNA]</scope>
    <source>
        <strain evidence="2">cv. Yunnan</strain>
        <tissue evidence="1">Leaves</tissue>
    </source>
</reference>
<name>A0ACB9J859_9ASTR</name>
<comment type="caution">
    <text evidence="1">The sequence shown here is derived from an EMBL/GenBank/DDBJ whole genome shotgun (WGS) entry which is preliminary data.</text>
</comment>
<accession>A0ACB9J859</accession>
<keyword evidence="2" id="KW-1185">Reference proteome</keyword>